<reference evidence="2" key="2">
    <citation type="submission" date="2020-10" db="UniProtKB">
        <authorList>
            <consortium name="WormBaseParasite"/>
        </authorList>
    </citation>
    <scope>IDENTIFICATION</scope>
</reference>
<organism evidence="1 2">
    <name type="scientific">Panagrellus redivivus</name>
    <name type="common">Microworm</name>
    <dbReference type="NCBI Taxonomy" id="6233"/>
    <lineage>
        <taxon>Eukaryota</taxon>
        <taxon>Metazoa</taxon>
        <taxon>Ecdysozoa</taxon>
        <taxon>Nematoda</taxon>
        <taxon>Chromadorea</taxon>
        <taxon>Rhabditida</taxon>
        <taxon>Tylenchina</taxon>
        <taxon>Panagrolaimomorpha</taxon>
        <taxon>Panagrolaimoidea</taxon>
        <taxon>Panagrolaimidae</taxon>
        <taxon>Panagrellus</taxon>
    </lineage>
</organism>
<name>A0A7E4VY89_PANRE</name>
<accession>A0A7E4VY89</accession>
<reference evidence="1" key="1">
    <citation type="journal article" date="2013" name="Genetics">
        <title>The draft genome and transcriptome of Panagrellus redivivus are shaped by the harsh demands of a free-living lifestyle.</title>
        <authorList>
            <person name="Srinivasan J."/>
            <person name="Dillman A.R."/>
            <person name="Macchietto M.G."/>
            <person name="Heikkinen L."/>
            <person name="Lakso M."/>
            <person name="Fracchia K.M."/>
            <person name="Antoshechkin I."/>
            <person name="Mortazavi A."/>
            <person name="Wong G."/>
            <person name="Sternberg P.W."/>
        </authorList>
    </citation>
    <scope>NUCLEOTIDE SEQUENCE [LARGE SCALE GENOMIC DNA]</scope>
    <source>
        <strain evidence="1">MT8872</strain>
    </source>
</reference>
<sequence length="113" mass="12587">MPYPLVKLPYGLRCRLSELATPKERYEFQIAAGDVSICPPKLQLIQEIIKYPAQLSGFTIRIVIGPDVATSNKSFFKNLIHRCNLAPSPESEKKVKVDVITCIFGTTVVGTTY</sequence>
<protein>
    <submittedName>
        <fullName evidence="2">MSP domain-containing protein</fullName>
    </submittedName>
</protein>
<keyword evidence="1" id="KW-1185">Reference proteome</keyword>
<dbReference type="AlphaFoldDB" id="A0A7E4VY89"/>
<evidence type="ECO:0000313" key="1">
    <source>
        <dbReference type="Proteomes" id="UP000492821"/>
    </source>
</evidence>
<evidence type="ECO:0000313" key="2">
    <source>
        <dbReference type="WBParaSite" id="Pan_g4926.t1"/>
    </source>
</evidence>
<proteinExistence type="predicted"/>
<dbReference type="WBParaSite" id="Pan_g4926.t1">
    <property type="protein sequence ID" value="Pan_g4926.t1"/>
    <property type="gene ID" value="Pan_g4926"/>
</dbReference>
<dbReference type="Proteomes" id="UP000492821">
    <property type="component" value="Unassembled WGS sequence"/>
</dbReference>